<gene>
    <name evidence="1" type="ORF">CJ232_12225</name>
</gene>
<dbReference type="RefSeq" id="WP_102189181.1">
    <property type="nucleotide sequence ID" value="NZ_PNGI01000055.1"/>
</dbReference>
<dbReference type="EMBL" id="PNGI01000055">
    <property type="protein sequence ID" value="PMC05412.1"/>
    <property type="molecule type" value="Genomic_DNA"/>
</dbReference>
<protein>
    <submittedName>
        <fullName evidence="1">Uncharacterized protein</fullName>
    </submittedName>
</protein>
<comment type="caution">
    <text evidence="1">The sequence shown here is derived from an EMBL/GenBank/DDBJ whole genome shotgun (WGS) entry which is preliminary data.</text>
</comment>
<accession>A0A2N6Q086</accession>
<dbReference type="AlphaFoldDB" id="A0A2N6Q086"/>
<organism evidence="1 2">
    <name type="scientific">Hoylesella timonensis</name>
    <dbReference type="NCBI Taxonomy" id="386414"/>
    <lineage>
        <taxon>Bacteria</taxon>
        <taxon>Pseudomonadati</taxon>
        <taxon>Bacteroidota</taxon>
        <taxon>Bacteroidia</taxon>
        <taxon>Bacteroidales</taxon>
        <taxon>Prevotellaceae</taxon>
        <taxon>Hoylesella</taxon>
    </lineage>
</organism>
<dbReference type="Proteomes" id="UP000235661">
    <property type="component" value="Unassembled WGS sequence"/>
</dbReference>
<evidence type="ECO:0000313" key="2">
    <source>
        <dbReference type="Proteomes" id="UP000235661"/>
    </source>
</evidence>
<name>A0A2N6Q086_9BACT</name>
<sequence length="71" mass="8225">MNKTLSELQRVSDNLEQTGKDLREMEKVWTEELKDRLAKGITGDAAVQHYNEWMIKAGMEHLITKDNGTDY</sequence>
<proteinExistence type="predicted"/>
<evidence type="ECO:0000313" key="1">
    <source>
        <dbReference type="EMBL" id="PMC05412.1"/>
    </source>
</evidence>
<reference evidence="1 2" key="1">
    <citation type="submission" date="2017-09" db="EMBL/GenBank/DDBJ databases">
        <title>Bacterial strain isolated from the female urinary microbiota.</title>
        <authorList>
            <person name="Thomas-White K."/>
            <person name="Kumar N."/>
            <person name="Forster S."/>
            <person name="Putonti C."/>
            <person name="Lawley T."/>
            <person name="Wolfe A.J."/>
        </authorList>
    </citation>
    <scope>NUCLEOTIDE SEQUENCE [LARGE SCALE GENOMIC DNA]</scope>
    <source>
        <strain evidence="1 2">UMB0818</strain>
    </source>
</reference>